<sequence>MAQLSETLQETEMLVKTFRLGESISFLLWNDLLNKHTLNGDDYDTYHLKNSHGKPIRYARGRKVMINFGYGIDRELFQPHPAIVLKDFQELIVVVPTTSDDGSEFNDEVKKAIIQVPSDRGWFPSRPPIFPRDTIINLHQVRVVSKNRVTSDLRCSVRDYVVPPQVIDKLNKYFPYPVLKHSDHLLRTIEMKLAHLHSPDSLYEIKRLQDEISRLNSQIADLNEELAYKQAAVGEAVDTPKND</sequence>
<keyword evidence="3" id="KW-1185">Reference proteome</keyword>
<accession>A0ABQ1W5X3</accession>
<name>A0ABQ1W5X3_9BACL</name>
<dbReference type="RefSeq" id="WP_120464336.1">
    <property type="nucleotide sequence ID" value="NZ_BMIW01000045.1"/>
</dbReference>
<evidence type="ECO:0000313" key="3">
    <source>
        <dbReference type="Proteomes" id="UP000608420"/>
    </source>
</evidence>
<proteinExistence type="predicted"/>
<protein>
    <submittedName>
        <fullName evidence="2">Uncharacterized protein</fullName>
    </submittedName>
</protein>
<evidence type="ECO:0000256" key="1">
    <source>
        <dbReference type="SAM" id="Coils"/>
    </source>
</evidence>
<organism evidence="2 3">
    <name type="scientific">Paenibacillus aceti</name>
    <dbReference type="NCBI Taxonomy" id="1820010"/>
    <lineage>
        <taxon>Bacteria</taxon>
        <taxon>Bacillati</taxon>
        <taxon>Bacillota</taxon>
        <taxon>Bacilli</taxon>
        <taxon>Bacillales</taxon>
        <taxon>Paenibacillaceae</taxon>
        <taxon>Paenibacillus</taxon>
    </lineage>
</organism>
<reference evidence="3" key="1">
    <citation type="journal article" date="2019" name="Int. J. Syst. Evol. Microbiol.">
        <title>The Global Catalogue of Microorganisms (GCM) 10K type strain sequencing project: providing services to taxonomists for standard genome sequencing and annotation.</title>
        <authorList>
            <consortium name="The Broad Institute Genomics Platform"/>
            <consortium name="The Broad Institute Genome Sequencing Center for Infectious Disease"/>
            <person name="Wu L."/>
            <person name="Ma J."/>
        </authorList>
    </citation>
    <scope>NUCLEOTIDE SEQUENCE [LARGE SCALE GENOMIC DNA]</scope>
    <source>
        <strain evidence="3">CGMCC 1.15420</strain>
    </source>
</reference>
<dbReference type="EMBL" id="BMIW01000045">
    <property type="protein sequence ID" value="GGG16575.1"/>
    <property type="molecule type" value="Genomic_DNA"/>
</dbReference>
<dbReference type="Gene3D" id="2.30.30.110">
    <property type="match status" value="1"/>
</dbReference>
<dbReference type="InterPro" id="IPR011067">
    <property type="entry name" value="Plasmid_toxin/cell-grow_inhib"/>
</dbReference>
<gene>
    <name evidence="2" type="ORF">GCM10010913_43270</name>
</gene>
<keyword evidence="1" id="KW-0175">Coiled coil</keyword>
<dbReference type="Proteomes" id="UP000608420">
    <property type="component" value="Unassembled WGS sequence"/>
</dbReference>
<comment type="caution">
    <text evidence="2">The sequence shown here is derived from an EMBL/GenBank/DDBJ whole genome shotgun (WGS) entry which is preliminary data.</text>
</comment>
<evidence type="ECO:0000313" key="2">
    <source>
        <dbReference type="EMBL" id="GGG16575.1"/>
    </source>
</evidence>
<feature type="coiled-coil region" evidence="1">
    <location>
        <begin position="205"/>
        <end position="232"/>
    </location>
</feature>
<dbReference type="SUPFAM" id="SSF50118">
    <property type="entry name" value="Cell growth inhibitor/plasmid maintenance toxic component"/>
    <property type="match status" value="1"/>
</dbReference>